<comment type="caution">
    <text evidence="3">The sequence shown here is derived from an EMBL/GenBank/DDBJ whole genome shotgun (WGS) entry which is preliminary data.</text>
</comment>
<reference evidence="3 4" key="1">
    <citation type="journal article" date="2013" name="Environ. Microbiol.">
        <title>Genome analysis of Chitinivibrio alkaliphilus gen. nov., sp. nov., a novel extremely haloalkaliphilic anaerobic chitinolytic bacterium from the candidate phylum Termite Group 3.</title>
        <authorList>
            <person name="Sorokin D.Y."/>
            <person name="Gumerov V.M."/>
            <person name="Rakitin A.L."/>
            <person name="Beletsky A.V."/>
            <person name="Damste J.S."/>
            <person name="Muyzer G."/>
            <person name="Mardanov A.V."/>
            <person name="Ravin N.V."/>
        </authorList>
    </citation>
    <scope>NUCLEOTIDE SEQUENCE [LARGE SCALE GENOMIC DNA]</scope>
    <source>
        <strain evidence="3 4">ACht1</strain>
    </source>
</reference>
<evidence type="ECO:0000313" key="3">
    <source>
        <dbReference type="EMBL" id="ERP30903.1"/>
    </source>
</evidence>
<evidence type="ECO:0000259" key="2">
    <source>
        <dbReference type="Pfam" id="PF20732"/>
    </source>
</evidence>
<dbReference type="EMBL" id="ASJR01000026">
    <property type="protein sequence ID" value="ERP30903.1"/>
    <property type="molecule type" value="Genomic_DNA"/>
</dbReference>
<protein>
    <recommendedName>
        <fullName evidence="5">DUF1343 domain-containing protein</fullName>
    </recommendedName>
</protein>
<dbReference type="InterPro" id="IPR048502">
    <property type="entry name" value="NamZ_N"/>
</dbReference>
<dbReference type="PANTHER" id="PTHR42915">
    <property type="entry name" value="HYPOTHETICAL 460 KDA PROTEIN IN FEUA-SIGW INTERGENIC REGION [PRECURSOR]"/>
    <property type="match status" value="1"/>
</dbReference>
<keyword evidence="4" id="KW-1185">Reference proteome</keyword>
<dbReference type="GO" id="GO:0033922">
    <property type="term" value="F:peptidoglycan beta-N-acetylmuramidase activity"/>
    <property type="evidence" value="ECO:0007669"/>
    <property type="project" value="InterPro"/>
</dbReference>
<dbReference type="Gene3D" id="3.90.1150.140">
    <property type="match status" value="1"/>
</dbReference>
<evidence type="ECO:0000259" key="1">
    <source>
        <dbReference type="Pfam" id="PF07075"/>
    </source>
</evidence>
<gene>
    <name evidence="3" type="ORF">CALK_2213</name>
</gene>
<dbReference type="PIRSF" id="PIRSF016719">
    <property type="entry name" value="UCP016719"/>
    <property type="match status" value="1"/>
</dbReference>
<dbReference type="PANTHER" id="PTHR42915:SF1">
    <property type="entry name" value="PEPTIDOGLYCAN BETA-N-ACETYLMURAMIDASE NAMZ"/>
    <property type="match status" value="1"/>
</dbReference>
<dbReference type="Pfam" id="PF20732">
    <property type="entry name" value="NamZ_C"/>
    <property type="match status" value="1"/>
</dbReference>
<name>U7D4P0_9BACT</name>
<accession>U7D4P0</accession>
<feature type="domain" description="Peptidoglycan beta-N-acetylmuramidase NamZ N-terminal" evidence="1">
    <location>
        <begin position="54"/>
        <end position="258"/>
    </location>
</feature>
<dbReference type="Proteomes" id="UP000017148">
    <property type="component" value="Unassembled WGS sequence"/>
</dbReference>
<proteinExistence type="predicted"/>
<evidence type="ECO:0008006" key="5">
    <source>
        <dbReference type="Google" id="ProtNLM"/>
    </source>
</evidence>
<dbReference type="PATRIC" id="fig|1313304.3.peg.2106"/>
<dbReference type="InterPro" id="IPR008302">
    <property type="entry name" value="NamZ"/>
</dbReference>
<dbReference type="AlphaFoldDB" id="U7D4P0"/>
<sequence length="427" mass="48670">MVFPLFHLRFFPFLERKCILPEAEHLLQWGRDMVLSGLDGFLQECPDMRGVTGIGVLAHAASVDSSRRHIRTIFKEMNLPVKAFFGPQHGMYGQTQDNMIEWEGSEAEEASCAAIPEYSLYGQYRKPTEAMLSGLDLFIVDLQDVGARPYTYIWTVKECMAALAERGIPLWVFDRPNPIAFDGIDGPVLREELFTFVGGASIPSAHGMTMAEMVLWLQQVYFPTLEVRVFPLQGWCRSHSFSDTGLPWVLPSPNMPSTTTARVYPGMVFLEALSISEGRGTTLPFEFFGAPWLPPNRIWREMEPLLEQFDCVMRRHDFIPTFNMYKGEYCHGFQLHPSPKPGFSSVSFTLALLQKIIALCPGEFEYLPPPYEYEYTLLPFDILTGDTEVRSWISSDGTISELQGLWKEDHAQFLDAFHTVRLYEEVL</sequence>
<dbReference type="Gene3D" id="3.40.50.12170">
    <property type="entry name" value="Uncharacterised protein PF07075, DUF1343"/>
    <property type="match status" value="1"/>
</dbReference>
<dbReference type="Pfam" id="PF07075">
    <property type="entry name" value="NamZ_N"/>
    <property type="match status" value="1"/>
</dbReference>
<feature type="domain" description="Peptidoglycan beta-N-acetylmuramidase NamZ C-terminal" evidence="2">
    <location>
        <begin position="263"/>
        <end position="423"/>
    </location>
</feature>
<organism evidence="3 4">
    <name type="scientific">Chitinivibrio alkaliphilus ACht1</name>
    <dbReference type="NCBI Taxonomy" id="1313304"/>
    <lineage>
        <taxon>Bacteria</taxon>
        <taxon>Pseudomonadati</taxon>
        <taxon>Fibrobacterota</taxon>
        <taxon>Chitinivibrionia</taxon>
        <taxon>Chitinivibrionales</taxon>
        <taxon>Chitinivibrionaceae</taxon>
        <taxon>Chitinivibrio</taxon>
    </lineage>
</organism>
<dbReference type="InterPro" id="IPR048503">
    <property type="entry name" value="NamZ_C"/>
</dbReference>
<evidence type="ECO:0000313" key="4">
    <source>
        <dbReference type="Proteomes" id="UP000017148"/>
    </source>
</evidence>
<dbReference type="STRING" id="1313304.CALK_2213"/>
<dbReference type="eggNOG" id="COG3876">
    <property type="taxonomic scope" value="Bacteria"/>
</dbReference>